<sequence length="541" mass="59967">MAFVRVLKRTHFTVNSLYLAFSRRRDRRARSSVTADSVRAFPVTTGWGGMARRRGREDVPTSGVFSLLQGARTTRRLMPPEPAFPAVVASKAPCSQYSRGSSVCDATGGTSPCLRRRSESPISTTARTPALLVSVLELAIVLLVHTTPDTTLYFTAFIIGRLSTNGEPSWFRPNQMFFSGLNTTMNKARSVFAVLAWHAARLAEGGVRGRPRIYVCELRTNHQLRKGRVFFYLFIFSHRRGSRALPRGTRAGTHAHWHAAGRQVVHHKHGSWKHNQELALLKPGGSDLLVRQFVPHHCVPGSIPGGVYLVLLHVGIVPDDAAGRPVFSWISRFHDLPLRRCSILTLPHTLISFQEQDFKSLQYLSTREFRTSLRYISWPSCGKHLVGQIMESTCLLHAHVCCAEAEGRPRIVRVVATSAGSRARAHIVCRALHDLGSPLVDDRPTMNAVKHRLVSGVVWTNRTMASSNTDTNRTGVLAVVDIGDTLLICLKCQYMCADPVYTTGFCIPTYHSSIGPHHTGRAYRDLQHSSLAGYQPLGSLS</sequence>
<keyword evidence="2" id="KW-1185">Reference proteome</keyword>
<dbReference type="Proteomes" id="UP001159363">
    <property type="component" value="Chromosome 13"/>
</dbReference>
<dbReference type="EMBL" id="JARBHB010000014">
    <property type="protein sequence ID" value="KAJ8869152.1"/>
    <property type="molecule type" value="Genomic_DNA"/>
</dbReference>
<comment type="caution">
    <text evidence="1">The sequence shown here is derived from an EMBL/GenBank/DDBJ whole genome shotgun (WGS) entry which is preliminary data.</text>
</comment>
<gene>
    <name evidence="1" type="ORF">PR048_030720</name>
</gene>
<proteinExistence type="predicted"/>
<accession>A0ABQ9G9Q3</accession>
<evidence type="ECO:0000313" key="1">
    <source>
        <dbReference type="EMBL" id="KAJ8869152.1"/>
    </source>
</evidence>
<evidence type="ECO:0000313" key="2">
    <source>
        <dbReference type="Proteomes" id="UP001159363"/>
    </source>
</evidence>
<reference evidence="1 2" key="1">
    <citation type="submission" date="2023-02" db="EMBL/GenBank/DDBJ databases">
        <title>LHISI_Scaffold_Assembly.</title>
        <authorList>
            <person name="Stuart O.P."/>
            <person name="Cleave R."/>
            <person name="Magrath M.J.L."/>
            <person name="Mikheyev A.S."/>
        </authorList>
    </citation>
    <scope>NUCLEOTIDE SEQUENCE [LARGE SCALE GENOMIC DNA]</scope>
    <source>
        <strain evidence="1">Daus_M_001</strain>
        <tissue evidence="1">Leg muscle</tissue>
    </source>
</reference>
<protein>
    <submittedName>
        <fullName evidence="1">Uncharacterized protein</fullName>
    </submittedName>
</protein>
<name>A0ABQ9G9Q3_9NEOP</name>
<organism evidence="1 2">
    <name type="scientific">Dryococelus australis</name>
    <dbReference type="NCBI Taxonomy" id="614101"/>
    <lineage>
        <taxon>Eukaryota</taxon>
        <taxon>Metazoa</taxon>
        <taxon>Ecdysozoa</taxon>
        <taxon>Arthropoda</taxon>
        <taxon>Hexapoda</taxon>
        <taxon>Insecta</taxon>
        <taxon>Pterygota</taxon>
        <taxon>Neoptera</taxon>
        <taxon>Polyneoptera</taxon>
        <taxon>Phasmatodea</taxon>
        <taxon>Verophasmatodea</taxon>
        <taxon>Anareolatae</taxon>
        <taxon>Phasmatidae</taxon>
        <taxon>Eurycanthinae</taxon>
        <taxon>Dryococelus</taxon>
    </lineage>
</organism>